<dbReference type="SUPFAM" id="SSF109604">
    <property type="entry name" value="HD-domain/PDEase-like"/>
    <property type="match status" value="1"/>
</dbReference>
<dbReference type="FunFam" id="1.10.3210.10:FF:000008">
    <property type="entry name" value="3'-5' exoribonuclease YhaM"/>
    <property type="match status" value="1"/>
</dbReference>
<proteinExistence type="predicted"/>
<keyword evidence="2" id="KW-0269">Exonuclease</keyword>
<dbReference type="InterPro" id="IPR004365">
    <property type="entry name" value="NA-bd_OB_tRNA"/>
</dbReference>
<gene>
    <name evidence="5" type="ORF">CYJ57_04560</name>
</gene>
<dbReference type="InterPro" id="IPR003607">
    <property type="entry name" value="HD/PDEase_dom"/>
</dbReference>
<dbReference type="InterPro" id="IPR050798">
    <property type="entry name" value="YhaM_exoribonuc/phosphodiest"/>
</dbReference>
<accession>A0A2I1K0I8</accession>
<dbReference type="GO" id="GO:0031125">
    <property type="term" value="P:rRNA 3'-end processing"/>
    <property type="evidence" value="ECO:0007669"/>
    <property type="project" value="TreeGrafter"/>
</dbReference>
<dbReference type="Proteomes" id="UP000234384">
    <property type="component" value="Unassembled WGS sequence"/>
</dbReference>
<evidence type="ECO:0000259" key="3">
    <source>
        <dbReference type="Pfam" id="PF01336"/>
    </source>
</evidence>
<feature type="domain" description="HD" evidence="4">
    <location>
        <begin position="162"/>
        <end position="279"/>
    </location>
</feature>
<dbReference type="CDD" id="cd04492">
    <property type="entry name" value="YhaM_OBF_like"/>
    <property type="match status" value="1"/>
</dbReference>
<dbReference type="InterPro" id="IPR006674">
    <property type="entry name" value="HD_domain"/>
</dbReference>
<dbReference type="EMBL" id="PKHE01000009">
    <property type="protein sequence ID" value="PKY89117.1"/>
    <property type="molecule type" value="Genomic_DNA"/>
</dbReference>
<dbReference type="Gene3D" id="1.10.3210.10">
    <property type="entry name" value="Hypothetical protein af1432"/>
    <property type="match status" value="1"/>
</dbReference>
<dbReference type="RefSeq" id="WP_006701028.1">
    <property type="nucleotide sequence ID" value="NZ_PKHE01000009.1"/>
</dbReference>
<dbReference type="PANTHER" id="PTHR37294">
    <property type="entry name" value="3'-5' EXORIBONUCLEASE YHAM"/>
    <property type="match status" value="1"/>
</dbReference>
<dbReference type="Pfam" id="PF01336">
    <property type="entry name" value="tRNA_anti-codon"/>
    <property type="match status" value="1"/>
</dbReference>
<dbReference type="Pfam" id="PF01966">
    <property type="entry name" value="HD"/>
    <property type="match status" value="1"/>
</dbReference>
<evidence type="ECO:0000256" key="1">
    <source>
        <dbReference type="ARBA" id="ARBA00022801"/>
    </source>
</evidence>
<evidence type="ECO:0000256" key="2">
    <source>
        <dbReference type="ARBA" id="ARBA00022839"/>
    </source>
</evidence>
<dbReference type="PANTHER" id="PTHR37294:SF1">
    <property type="entry name" value="3'-5' EXORIBONUCLEASE YHAM"/>
    <property type="match status" value="1"/>
</dbReference>
<dbReference type="GO" id="GO:0004527">
    <property type="term" value="F:exonuclease activity"/>
    <property type="evidence" value="ECO:0007669"/>
    <property type="project" value="UniProtKB-KW"/>
</dbReference>
<protein>
    <submittedName>
        <fullName evidence="5">HD domain-containing protein</fullName>
    </submittedName>
</protein>
<evidence type="ECO:0000313" key="5">
    <source>
        <dbReference type="EMBL" id="PKY89117.1"/>
    </source>
</evidence>
<organism evidence="5 6">
    <name type="scientific">Falseniella ignava</name>
    <dbReference type="NCBI Taxonomy" id="137730"/>
    <lineage>
        <taxon>Bacteria</taxon>
        <taxon>Bacillati</taxon>
        <taxon>Bacillota</taxon>
        <taxon>Bacilli</taxon>
        <taxon>Lactobacillales</taxon>
        <taxon>Aerococcaceae</taxon>
        <taxon>Falseniella</taxon>
    </lineage>
</organism>
<feature type="domain" description="OB" evidence="3">
    <location>
        <begin position="24"/>
        <end position="88"/>
    </location>
</feature>
<dbReference type="GO" id="GO:0003676">
    <property type="term" value="F:nucleic acid binding"/>
    <property type="evidence" value="ECO:0007669"/>
    <property type="project" value="InterPro"/>
</dbReference>
<keyword evidence="2" id="KW-0540">Nuclease</keyword>
<sequence>MQQLMDYSHGDDMALYVLIKSADIRTARNGNPFIAFRFQDRSGSMDGMYWSASEQEINQFQAGHVVYLKGKRDTYNGSPQVKIEGLRLAEVGEPNDPTMYVERVAMKREEVEEQLDQALLLIRDSSIARVVRHIVSRVGEDFFAFPAAKRNHHAIAGGLSFHTLTMVQIGKQLCEIYPQLNQSLLIGGIILHDLGKTIELSGPISTEYTLKGQLIGHIVIINDLINQACLDLDIDADSESILLLKHLVLAHHGQLDYGSPVMPHILEAEVIHYIDDMDAKINMITSALEHTEKGEFSAQIFPLDRRSFYRPNLNK</sequence>
<dbReference type="OrthoDB" id="9778453at2"/>
<reference evidence="5 6" key="1">
    <citation type="submission" date="2017-12" db="EMBL/GenBank/DDBJ databases">
        <title>Phylogenetic diversity of female urinary microbiome.</title>
        <authorList>
            <person name="Thomas-White K."/>
            <person name="Wolfe A.J."/>
        </authorList>
    </citation>
    <scope>NUCLEOTIDE SEQUENCE [LARGE SCALE GENOMIC DNA]</scope>
    <source>
        <strain evidence="5 6">UMB0898</strain>
    </source>
</reference>
<keyword evidence="1" id="KW-0378">Hydrolase</keyword>
<comment type="caution">
    <text evidence="5">The sequence shown here is derived from an EMBL/GenBank/DDBJ whole genome shotgun (WGS) entry which is preliminary data.</text>
</comment>
<dbReference type="AlphaFoldDB" id="A0A2I1K0I8"/>
<evidence type="ECO:0000259" key="4">
    <source>
        <dbReference type="Pfam" id="PF01966"/>
    </source>
</evidence>
<name>A0A2I1K0I8_9LACT</name>
<dbReference type="CDD" id="cd00077">
    <property type="entry name" value="HDc"/>
    <property type="match status" value="1"/>
</dbReference>
<evidence type="ECO:0000313" key="6">
    <source>
        <dbReference type="Proteomes" id="UP000234384"/>
    </source>
</evidence>